<evidence type="ECO:0000313" key="1">
    <source>
        <dbReference type="EMBL" id="MBC2282818.1"/>
    </source>
</evidence>
<evidence type="ECO:0008006" key="5">
    <source>
        <dbReference type="Google" id="ProtNLM"/>
    </source>
</evidence>
<dbReference type="EMBL" id="JAARZS010000001">
    <property type="protein sequence ID" value="MBC2282818.1"/>
    <property type="molecule type" value="Genomic_DNA"/>
</dbReference>
<organism evidence="1 4">
    <name type="scientific">Listeria booriae</name>
    <dbReference type="NCBI Taxonomy" id="1552123"/>
    <lineage>
        <taxon>Bacteria</taxon>
        <taxon>Bacillati</taxon>
        <taxon>Bacillota</taxon>
        <taxon>Bacilli</taxon>
        <taxon>Bacillales</taxon>
        <taxon>Listeriaceae</taxon>
        <taxon>Listeria</taxon>
    </lineage>
</organism>
<dbReference type="Proteomes" id="UP000543005">
    <property type="component" value="Unassembled WGS sequence"/>
</dbReference>
<dbReference type="Gene3D" id="3.40.50.1820">
    <property type="entry name" value="alpha/beta hydrolase"/>
    <property type="match status" value="1"/>
</dbReference>
<dbReference type="SUPFAM" id="SSF53474">
    <property type="entry name" value="alpha/beta-Hydrolases"/>
    <property type="match status" value="1"/>
</dbReference>
<accession>A0A842FNM6</accession>
<dbReference type="Proteomes" id="UP000585696">
    <property type="component" value="Unassembled WGS sequence"/>
</dbReference>
<protein>
    <recommendedName>
        <fullName evidence="5">Fungal lipase-like domain-containing protein</fullName>
    </recommendedName>
</protein>
<proteinExistence type="predicted"/>
<dbReference type="RefSeq" id="WP_185628691.1">
    <property type="nucleotide sequence ID" value="NZ_JAARZS010000001.1"/>
</dbReference>
<gene>
    <name evidence="1" type="ORF">HCB69_00330</name>
    <name evidence="2" type="ORF">HCC36_04500</name>
</gene>
<reference evidence="3 4" key="1">
    <citation type="submission" date="2020-03" db="EMBL/GenBank/DDBJ databases">
        <title>Soil Listeria distribution.</title>
        <authorList>
            <person name="Liao J."/>
            <person name="Wiedmann M."/>
        </authorList>
    </citation>
    <scope>NUCLEOTIDE SEQUENCE [LARGE SCALE GENOMIC DNA]</scope>
    <source>
        <strain evidence="2 3">FSL L7-0051</strain>
        <strain evidence="1 4">FSL L7-0054</strain>
    </source>
</reference>
<dbReference type="EMBL" id="JAARZT010000007">
    <property type="protein sequence ID" value="MBC2292484.1"/>
    <property type="molecule type" value="Genomic_DNA"/>
</dbReference>
<sequence length="410" mass="45454">MPIELNDKQKVAYANWQYKAPEVGQPINLPKVGTVGYVSEVIDNKKTGEQAYIITPKKLPKKPTASDLNQVVNVTILYRGSTEPGKGDDWVKDWINTDLPIGNQVIGGGQKMPPAQLKSAAQTLDTAMNRYKNATFDIYGHSLGSMNGQYAISDTKYPDRIHAAYLYEGPNIHSVLNDKQQRTAETLKNRIFNYIDDKDYIAIGYTNASMVGMLIRIDSKKATGAVDQHMWGGYQFDKSGNIRTATDTKIKLKMAQTDIVMQDQLKALTSLATKLTKSGGHLSASEQIYLESSEVLIIVDGIAKMVESGFSEIIQVCQQAIKETETHWIDTVQRAQDVASHLSYYEVMDALTSGGATKARIVDEPVVYYEEKIAKAEKTKKEYQALVTEIKTGIDAQVSLDKALAKELQI</sequence>
<evidence type="ECO:0000313" key="4">
    <source>
        <dbReference type="Proteomes" id="UP000585696"/>
    </source>
</evidence>
<comment type="caution">
    <text evidence="1">The sequence shown here is derived from an EMBL/GenBank/DDBJ whole genome shotgun (WGS) entry which is preliminary data.</text>
</comment>
<dbReference type="InterPro" id="IPR029058">
    <property type="entry name" value="AB_hydrolase_fold"/>
</dbReference>
<dbReference type="AlphaFoldDB" id="A0A842FNM6"/>
<evidence type="ECO:0000313" key="3">
    <source>
        <dbReference type="Proteomes" id="UP000543005"/>
    </source>
</evidence>
<evidence type="ECO:0000313" key="2">
    <source>
        <dbReference type="EMBL" id="MBC2292484.1"/>
    </source>
</evidence>
<name>A0A842FNM6_9LIST</name>